<dbReference type="CDD" id="cd07773">
    <property type="entry name" value="ASKHA_NBD_FGGY_FK"/>
    <property type="match status" value="1"/>
</dbReference>
<proteinExistence type="inferred from homology"/>
<dbReference type="EMBL" id="QGQD01000097">
    <property type="protein sequence ID" value="TLC98322.1"/>
    <property type="molecule type" value="Genomic_DNA"/>
</dbReference>
<dbReference type="PANTHER" id="PTHR43095">
    <property type="entry name" value="SUGAR KINASE"/>
    <property type="match status" value="1"/>
</dbReference>
<dbReference type="Proteomes" id="UP000306509">
    <property type="component" value="Unassembled WGS sequence"/>
</dbReference>
<accession>A0A4U8Q326</accession>
<evidence type="ECO:0000313" key="7">
    <source>
        <dbReference type="EMBL" id="TLC98322.1"/>
    </source>
</evidence>
<protein>
    <submittedName>
        <fullName evidence="7">Xylulose kinase</fullName>
        <ecNumber evidence="7">2.7.1.17</ecNumber>
    </submittedName>
</protein>
<name>A0A4U8Q326_9FIRM</name>
<evidence type="ECO:0000259" key="5">
    <source>
        <dbReference type="Pfam" id="PF00370"/>
    </source>
</evidence>
<keyword evidence="2 4" id="KW-0808">Transferase</keyword>
<evidence type="ECO:0000259" key="6">
    <source>
        <dbReference type="Pfam" id="PF02782"/>
    </source>
</evidence>
<dbReference type="RefSeq" id="WP_138003874.1">
    <property type="nucleotide sequence ID" value="NZ_QGQD01000097.1"/>
</dbReference>
<dbReference type="InterPro" id="IPR000577">
    <property type="entry name" value="Carb_kinase_FGGY"/>
</dbReference>
<dbReference type="PROSITE" id="PS00445">
    <property type="entry name" value="FGGY_KINASES_2"/>
    <property type="match status" value="1"/>
</dbReference>
<dbReference type="InterPro" id="IPR018483">
    <property type="entry name" value="Carb_kinase_FGGY_CS"/>
</dbReference>
<evidence type="ECO:0000256" key="4">
    <source>
        <dbReference type="RuleBase" id="RU003733"/>
    </source>
</evidence>
<reference evidence="7 8" key="1">
    <citation type="journal article" date="2019" name="Anaerobe">
        <title>Detection of Robinsoniella peoriensis in multiple bone samples of a trauma patient.</title>
        <authorList>
            <person name="Schrottner P."/>
            <person name="Hartwich K."/>
            <person name="Bunk B."/>
            <person name="Schober I."/>
            <person name="Helbig S."/>
            <person name="Rudolph W.W."/>
            <person name="Gunzer F."/>
        </authorList>
    </citation>
    <scope>NUCLEOTIDE SEQUENCE [LARGE SCALE GENOMIC DNA]</scope>
    <source>
        <strain evidence="7 8">DSM 106044</strain>
    </source>
</reference>
<evidence type="ECO:0000313" key="8">
    <source>
        <dbReference type="Proteomes" id="UP000306509"/>
    </source>
</evidence>
<keyword evidence="3 4" id="KW-0418">Kinase</keyword>
<evidence type="ECO:0000256" key="2">
    <source>
        <dbReference type="ARBA" id="ARBA00022679"/>
    </source>
</evidence>
<comment type="similarity">
    <text evidence="1 4">Belongs to the FGGY kinase family.</text>
</comment>
<dbReference type="InterPro" id="IPR050406">
    <property type="entry name" value="FGGY_Carb_Kinase"/>
</dbReference>
<comment type="caution">
    <text evidence="7">The sequence shown here is derived from an EMBL/GenBank/DDBJ whole genome shotgun (WGS) entry which is preliminary data.</text>
</comment>
<dbReference type="AlphaFoldDB" id="A0A4U8Q326"/>
<dbReference type="PIRSF" id="PIRSF000538">
    <property type="entry name" value="GlpK"/>
    <property type="match status" value="1"/>
</dbReference>
<dbReference type="Pfam" id="PF00370">
    <property type="entry name" value="FGGY_N"/>
    <property type="match status" value="1"/>
</dbReference>
<dbReference type="EC" id="2.7.1.17" evidence="7"/>
<evidence type="ECO:0000256" key="1">
    <source>
        <dbReference type="ARBA" id="ARBA00009156"/>
    </source>
</evidence>
<dbReference type="Pfam" id="PF02782">
    <property type="entry name" value="FGGY_C"/>
    <property type="match status" value="1"/>
</dbReference>
<sequence length="501" mass="54725">MKYILTFDVGTTAMKCTLYNELFDVVFFDSGEYDLLTPEAGIVELPVQVYWEAFCLSIKRMESSGIDMEQIAAVTFTTQGETLIPIDANGQALYPAIVWIDSRAKEEARYLKDVLGEEKIYRHTGAGEFTGAAPAAKLMWLKEHKPEIYEKAEKFLLLEDYFIYRLTGRAVTEMALLSSTGWFDIREECYWAEMLKAAGLDEDKLPQISACGKIVGNVTSAAAAKTGLSIHTRVTTGAMDQVASAVGAGNIREGMVTETTGTALVVGAATASPDFANPQRITIYKDYGQGYLYMPFCNTAGIVLKWFRDTLAEEVKREALLNGQSAYDLIDELAKKSPAGSNGLILLAHFAGKPAPCPSDLAKGVFFGMTLATTKADFARAVLEGIGYMLKEIIETLEKAGLKVQEIRSMGGGAASPLWCEIKSGICQKPIRVMNNKETTSLGAAILGAVAVGICPSVEAAVEKAVHVDEPGYFQEEHIYQEGYQLYQALYRALIPVFEKL</sequence>
<gene>
    <name evidence="7" type="primary">xylB_7</name>
    <name evidence="7" type="ORF">DSM106044_04838</name>
</gene>
<evidence type="ECO:0000256" key="3">
    <source>
        <dbReference type="ARBA" id="ARBA00022777"/>
    </source>
</evidence>
<organism evidence="7 8">
    <name type="scientific">Robinsoniella peoriensis</name>
    <dbReference type="NCBI Taxonomy" id="180332"/>
    <lineage>
        <taxon>Bacteria</taxon>
        <taxon>Bacillati</taxon>
        <taxon>Bacillota</taxon>
        <taxon>Clostridia</taxon>
        <taxon>Lachnospirales</taxon>
        <taxon>Lachnospiraceae</taxon>
        <taxon>Robinsoniella</taxon>
    </lineage>
</organism>
<dbReference type="SUPFAM" id="SSF53067">
    <property type="entry name" value="Actin-like ATPase domain"/>
    <property type="match status" value="2"/>
</dbReference>
<dbReference type="InterPro" id="IPR043129">
    <property type="entry name" value="ATPase_NBD"/>
</dbReference>
<dbReference type="Gene3D" id="3.30.420.40">
    <property type="match status" value="2"/>
</dbReference>
<feature type="domain" description="Carbohydrate kinase FGGY C-terminal" evidence="6">
    <location>
        <begin position="259"/>
        <end position="451"/>
    </location>
</feature>
<keyword evidence="8" id="KW-1185">Reference proteome</keyword>
<dbReference type="InterPro" id="IPR018484">
    <property type="entry name" value="FGGY_N"/>
</dbReference>
<dbReference type="PANTHER" id="PTHR43095:SF2">
    <property type="entry name" value="GLUCONOKINASE"/>
    <property type="match status" value="1"/>
</dbReference>
<dbReference type="InterPro" id="IPR018485">
    <property type="entry name" value="FGGY_C"/>
</dbReference>
<dbReference type="GO" id="GO:0004856">
    <property type="term" value="F:D-xylulokinase activity"/>
    <property type="evidence" value="ECO:0007669"/>
    <property type="project" value="UniProtKB-EC"/>
</dbReference>
<feature type="domain" description="Carbohydrate kinase FGGY N-terminal" evidence="5">
    <location>
        <begin position="3"/>
        <end position="247"/>
    </location>
</feature>
<dbReference type="STRING" id="180332.GCA_000797495_03798"/>